<evidence type="ECO:0000259" key="6">
    <source>
        <dbReference type="Pfam" id="PF00668"/>
    </source>
</evidence>
<feature type="domain" description="AMP-dependent synthetase/ligase" evidence="5">
    <location>
        <begin position="1361"/>
        <end position="1694"/>
    </location>
</feature>
<dbReference type="Gene3D" id="3.30.559.30">
    <property type="entry name" value="Nonribosomal peptide synthetase, condensation domain"/>
    <property type="match status" value="3"/>
</dbReference>
<dbReference type="FunFam" id="3.30.559.30:FF:000002">
    <property type="entry name" value="Nonribosomal peptide synthase Pes1"/>
    <property type="match status" value="1"/>
</dbReference>
<evidence type="ECO:0000256" key="4">
    <source>
        <dbReference type="SAM" id="MobiDB-lite"/>
    </source>
</evidence>
<evidence type="ECO:0000313" key="7">
    <source>
        <dbReference type="EMBL" id="KAG5999721.1"/>
    </source>
</evidence>
<feature type="region of interest" description="Disordered" evidence="4">
    <location>
        <begin position="1990"/>
        <end position="2016"/>
    </location>
</feature>
<dbReference type="Gene3D" id="3.30.300.30">
    <property type="match status" value="1"/>
</dbReference>
<proteinExistence type="inferred from homology"/>
<dbReference type="Gene3D" id="3.30.559.10">
    <property type="entry name" value="Chloramphenicol acetyltransferase-like domain"/>
    <property type="match status" value="3"/>
</dbReference>
<keyword evidence="2" id="KW-0597">Phosphoprotein</keyword>
<dbReference type="Gene3D" id="1.10.1200.10">
    <property type="entry name" value="ACP-like"/>
    <property type="match status" value="1"/>
</dbReference>
<dbReference type="Pfam" id="PF00668">
    <property type="entry name" value="Condensation"/>
    <property type="match status" value="3"/>
</dbReference>
<dbReference type="InterPro" id="IPR000873">
    <property type="entry name" value="AMP-dep_synth/lig_dom"/>
</dbReference>
<sequence>MDAGEAGAAHSPESQSHRQLPDNGDPSLPLVPPPLNPARRLSTASAVAKDQHQRRPLAVSNDLRSLRTESKESDLFADLSTTHRELDGYLNRDSAGLLGLSRKSSLSHDIDAESLYTISRLSDCPSASPSIRSRANSAHFPSADYSTNPYSDCLSDSDSTVGSNTESPSTSDTKSSPSAPQSPRLSSYHDSMFATMTVDAAAAAALISSSSDDLTPPASPLSTPKCSPSRLRHSRNANAGRDGQQKQLENLLLSTSNVGKVCLVSPRAGPFEGQFVALITTVAVLAQNNDHIALIQDSDFENGKKQIHTLKTAVTEWGSDSRRPDVWVMLRSMATNAKGEPDARKLQTWVQNLGEEMEGKIMSMQLFRHRRTGGAGLVVRRNVVFDDRNGKASSPRPVRPDSLVQPLRNSNELLHENINGDEQLDHVENSSQEDYFPLSVMQQLFFRALMNQGLGATSASAQDYRFSQSILLHVKQAVELADIEAAFTVLVSRHSMLRARFRLSDQGWAQIIAPESNRAYRFEHRYMENDADLLACVEEAQRSINIFNGPVFAVKHIRNAQNKQLLYLVAHHLVVDLKSWHIILHDLDELLREGTLLSEPSMPFTYWTDYQSYENSQRLIHPILPFELGPENLGFWGLSDQPNLYGNTKHVTFMLPEAAAFSLRKTCNNVFRTESADVFLAALLQSFERTFPERKIPIIWKQEHGRDPRSDDFNIDQTVGWFTTLCPINVNLDASSDIIHLIKVIKDTRKSLPRQGTPFFQSKFAADNTPATSIPVEIMFNCVETLDELQRENGILAPIAAPDREIRSLASDVGPGVGRIALFEVSVGVDDHGARVEFSYNVNSRHQDRIATWMNTFKGCTLEAISRLAVMKPELTLSDVPLLETSYEGLSKLTSKRLAGVGIDNIETVFSTLPMQQEILIAQTQDPNCFHISRTYELMTQDGSLVDQAKLCAAWETLVSAHRIMRSIFVDSVSDNHLFDQVVLKKISPAMLFIDSEDPMETLSTLPPMKSSLSQPRHRLSVSRSERNTFLRVDCSQALCDQTGIHDLVMQLRRLYMDKGVVVLGDPAPATPRQNRHIASLDSPRSVDIWRAHLDGATSCILPLLTIQDQDRQESRGISLDISRYQLSSFCSENNLNTSTVIQLAWAFVLRTYVGEDRVVFGYQHTQRDEILLPDRSQHVGSLASIVPCLVDFSPMSTVLDVLCQLEKLSREFRNTTLPAMAEIEHSLGIQGQRLFNTCVTCQDVYDGVVTESDSLDTSGWEPILLSNISDNNCDLSLCVTLRDDCIQADVSYACLSSEQLHNVMNTFQRALQIIIHTPGQPVSQADLFTEHDFQQIMSPDWESDRTDTKISACVHKLILRQCRARPYSPAIYAWDGDLSYQQVETSVSKLATYLGNLGVGPGVLVPIVLEKSRWSPIIMLAVMQAGGCFVCLDAQDMAMVEAIIHQLEPHLVVVTEGAWKHVSQFIRNCVLVNETFLSSLLPQAMVSEKEPLPEQAACAFLTPGSQRPKGVFFTHQSLCSILSVQGPALRIHNGSRVLQLSAYTVDVALVEILGTMLHGGCVCIPSALERVNDLEGTMARMDITWTYMTTVLSRKINPANVPNLQTICFRTRTLDNDTFTPWLGARRNILLAYGAPDVCALAISVFNINKESDTSIIAPPMLGRFLILNPEDPKKLMPLGSVGELAIDSPIITPHKYVYGSPLVDPIMFESSNTPRKWRYLRTGHRVRFLNGGHIRFLGTMRDEAMVNGSPALAAVLEKQIRQCLGGDVDVAVEPIVTNETMSSLAAFLEFGDGEFVGPSELDRLTLQMRSKLAAAKWLTETFLTQMYKRRKRAASSLLTPSVLESASPAASLSHCVPTLFIPVRRFPLSTSLKINRRKLQKLVAPFSYTDLLDLPNVPFSSQPYFTGIESKPLPLTKTEESMRLIWAAVLHAMAADIRPQDSFLDVGGNTLLAERLVLSCRQNGFDVSIKDVLSGATLTELCKSLGSGEEDHHRRHHRRSANFVKGKPSPKPVATAHKLPEGADHGFVKLIVAPQLDVPWNDVSDVIEASSHQVYCLESCLYGPRSDVRCVVVKLNGALERKRVQNACDALTRLHPSLQTAFVVYDCHLFQVVVDSFRADFDYKSASASSLDKDAQLVVRRYQKEALQLRKPATKFAFLDAETQGGRLIVRFSSAQVSESAVPRLVQDLVKLYEHPDTVPQRTTFFDYTRALRGARQDDSRIYWKRRLDKAKMTLIVPQSRPLAPVTEIKTVKQQVVISPLILDEFGIRIDCVLKAAWAIVLATLSGTADVVFGEVVEGRRLKLETSVDVSSIVGPMENVVPVRVRFPIVNCSPLQILRMINNESQDSLPYEAMGAQKIVQQCTNWAGWTRFSTVVRHRSQIPVDGTTTLNIENATFTYKLVQPHVRDAPDMFAHSTMLSPSKMSLAIEYSPDRVPEHFAQAVMVLLAASVETLGCYETISQPILQPSSDYESLEPRVLVEKPASSDASQPNYTEWLTTEQRNNLQQFLVTTWNEVLRPEGQALPESELISARFYDISGSVIPAYLFAERLNASIRKVEIEGIHTVHVTAFELVTTPTITGQMALITRKMHAAGVLSKPGRKKPIISLHAGLSSNKGSGNHSGQNNGCLIGADNSNNNNNNNNRSSSSNWAILAKTKGLRRFRHSSSHGSMRDLSSKASFWVKSRVNLSKEKSPSIAGSMVRQDATGWEVLIRDGPGTKASRGIATVPETAVEIGPGAVVVHRNQTAHPHQGGDVSPLSGQSPKDCLKAEQEGRESGSISSRSLNGERT</sequence>
<dbReference type="SUPFAM" id="SSF47336">
    <property type="entry name" value="ACP-like"/>
    <property type="match status" value="1"/>
</dbReference>
<feature type="region of interest" description="Disordered" evidence="4">
    <location>
        <begin position="122"/>
        <end position="187"/>
    </location>
</feature>
<dbReference type="SUPFAM" id="SSF52777">
    <property type="entry name" value="CoA-dependent acyltransferases"/>
    <property type="match status" value="6"/>
</dbReference>
<evidence type="ECO:0000256" key="2">
    <source>
        <dbReference type="ARBA" id="ARBA00022553"/>
    </source>
</evidence>
<feature type="compositionally biased region" description="Low complexity" evidence="4">
    <location>
        <begin position="2636"/>
        <end position="2649"/>
    </location>
</feature>
<evidence type="ECO:0000256" key="3">
    <source>
        <dbReference type="ARBA" id="ARBA00029454"/>
    </source>
</evidence>
<name>A0A9P7N897_9HYPO</name>
<evidence type="ECO:0000259" key="5">
    <source>
        <dbReference type="Pfam" id="PF00501"/>
    </source>
</evidence>
<comment type="caution">
    <text evidence="7">The sequence shown here is derived from an EMBL/GenBank/DDBJ whole genome shotgun (WGS) entry which is preliminary data.</text>
</comment>
<keyword evidence="8" id="KW-1185">Reference proteome</keyword>
<feature type="region of interest" description="Disordered" evidence="4">
    <location>
        <begin position="2749"/>
        <end position="2791"/>
    </location>
</feature>
<dbReference type="InterPro" id="IPR042099">
    <property type="entry name" value="ANL_N_sf"/>
</dbReference>
<evidence type="ECO:0000313" key="8">
    <source>
        <dbReference type="Proteomes" id="UP000748025"/>
    </source>
</evidence>
<gene>
    <name evidence="7" type="ORF">E4U43_001910</name>
</gene>
<feature type="compositionally biased region" description="Polar residues" evidence="4">
    <location>
        <begin position="2615"/>
        <end position="2629"/>
    </location>
</feature>
<keyword evidence="1" id="KW-0596">Phosphopantetheine</keyword>
<feature type="region of interest" description="Disordered" evidence="4">
    <location>
        <begin position="210"/>
        <end position="244"/>
    </location>
</feature>
<dbReference type="SUPFAM" id="SSF56801">
    <property type="entry name" value="Acetyl-CoA synthetase-like"/>
    <property type="match status" value="1"/>
</dbReference>
<feature type="compositionally biased region" description="Low complexity" evidence="4">
    <location>
        <begin position="165"/>
        <end position="179"/>
    </location>
</feature>
<feature type="domain" description="Condensation" evidence="6">
    <location>
        <begin position="912"/>
        <end position="1337"/>
    </location>
</feature>
<feature type="domain" description="Condensation" evidence="6">
    <location>
        <begin position="460"/>
        <end position="874"/>
    </location>
</feature>
<feature type="compositionally biased region" description="Basic and acidic residues" evidence="4">
    <location>
        <begin position="64"/>
        <end position="74"/>
    </location>
</feature>
<dbReference type="OrthoDB" id="416786at2759"/>
<dbReference type="PANTHER" id="PTHR45398:SF1">
    <property type="entry name" value="ENZYME, PUTATIVE (JCVI)-RELATED"/>
    <property type="match status" value="1"/>
</dbReference>
<feature type="domain" description="Condensation" evidence="6">
    <location>
        <begin position="2046"/>
        <end position="2435"/>
    </location>
</feature>
<dbReference type="EMBL" id="SRPW01001640">
    <property type="protein sequence ID" value="KAG5999721.1"/>
    <property type="molecule type" value="Genomic_DNA"/>
</dbReference>
<feature type="compositionally biased region" description="Polar residues" evidence="4">
    <location>
        <begin position="122"/>
        <end position="136"/>
    </location>
</feature>
<dbReference type="Pfam" id="PF00501">
    <property type="entry name" value="AMP-binding"/>
    <property type="match status" value="1"/>
</dbReference>
<accession>A0A9P7N897</accession>
<feature type="region of interest" description="Disordered" evidence="4">
    <location>
        <begin position="2615"/>
        <end position="2649"/>
    </location>
</feature>
<comment type="similarity">
    <text evidence="3">Belongs to the NRP synthetase family.</text>
</comment>
<dbReference type="Proteomes" id="UP000748025">
    <property type="component" value="Unassembled WGS sequence"/>
</dbReference>
<feature type="region of interest" description="Disordered" evidence="4">
    <location>
        <begin position="1"/>
        <end position="74"/>
    </location>
</feature>
<feature type="compositionally biased region" description="Basic and acidic residues" evidence="4">
    <location>
        <begin position="2767"/>
        <end position="2777"/>
    </location>
</feature>
<organism evidence="7 8">
    <name type="scientific">Claviceps pusilla</name>
    <dbReference type="NCBI Taxonomy" id="123648"/>
    <lineage>
        <taxon>Eukaryota</taxon>
        <taxon>Fungi</taxon>
        <taxon>Dikarya</taxon>
        <taxon>Ascomycota</taxon>
        <taxon>Pezizomycotina</taxon>
        <taxon>Sordariomycetes</taxon>
        <taxon>Hypocreomycetidae</taxon>
        <taxon>Hypocreales</taxon>
        <taxon>Clavicipitaceae</taxon>
        <taxon>Claviceps</taxon>
    </lineage>
</organism>
<dbReference type="GO" id="GO:0003824">
    <property type="term" value="F:catalytic activity"/>
    <property type="evidence" value="ECO:0007669"/>
    <property type="project" value="InterPro"/>
</dbReference>
<dbReference type="InterPro" id="IPR036736">
    <property type="entry name" value="ACP-like_sf"/>
</dbReference>
<evidence type="ECO:0000256" key="1">
    <source>
        <dbReference type="ARBA" id="ARBA00022450"/>
    </source>
</evidence>
<dbReference type="Gene3D" id="3.40.50.12780">
    <property type="entry name" value="N-terminal domain of ligase-like"/>
    <property type="match status" value="1"/>
</dbReference>
<dbReference type="InterPro" id="IPR045851">
    <property type="entry name" value="AMP-bd_C_sf"/>
</dbReference>
<dbReference type="InterPro" id="IPR001242">
    <property type="entry name" value="Condensation_dom"/>
</dbReference>
<reference evidence="7" key="1">
    <citation type="journal article" date="2020" name="bioRxiv">
        <title>Whole genome comparisons of ergot fungi reveals the divergence and evolution of species within the genus Claviceps are the result of varying mechanisms driving genome evolution and host range expansion.</title>
        <authorList>
            <person name="Wyka S.A."/>
            <person name="Mondo S.J."/>
            <person name="Liu M."/>
            <person name="Dettman J."/>
            <person name="Nalam V."/>
            <person name="Broders K.D."/>
        </authorList>
    </citation>
    <scope>NUCLEOTIDE SEQUENCE</scope>
    <source>
        <strain evidence="7">CCC 602</strain>
    </source>
</reference>
<dbReference type="InterPro" id="IPR023213">
    <property type="entry name" value="CAT-like_dom_sf"/>
</dbReference>
<dbReference type="PANTHER" id="PTHR45398">
    <property type="match status" value="1"/>
</dbReference>
<protein>
    <submittedName>
        <fullName evidence="7">NRPS protein</fullName>
    </submittedName>
</protein>
<feature type="compositionally biased region" description="Polar residues" evidence="4">
    <location>
        <begin position="144"/>
        <end position="164"/>
    </location>
</feature>